<feature type="compositionally biased region" description="Basic and acidic residues" evidence="1">
    <location>
        <begin position="52"/>
        <end position="61"/>
    </location>
</feature>
<protein>
    <submittedName>
        <fullName evidence="2">Uncharacterized protein</fullName>
    </submittedName>
</protein>
<accession>M8BQI8</accession>
<evidence type="ECO:0000256" key="1">
    <source>
        <dbReference type="SAM" id="MobiDB-lite"/>
    </source>
</evidence>
<feature type="region of interest" description="Disordered" evidence="1">
    <location>
        <begin position="1"/>
        <end position="61"/>
    </location>
</feature>
<name>M8BQI8_AEGTA</name>
<sequence>MAARRRVPSGSEESPVVAGAAADSDKASKRDAGHARAAEASTTGARPYELVVGRREATEGI</sequence>
<organism evidence="2">
    <name type="scientific">Aegilops tauschii</name>
    <name type="common">Tausch's goatgrass</name>
    <name type="synonym">Aegilops squarrosa</name>
    <dbReference type="NCBI Taxonomy" id="37682"/>
    <lineage>
        <taxon>Eukaryota</taxon>
        <taxon>Viridiplantae</taxon>
        <taxon>Streptophyta</taxon>
        <taxon>Embryophyta</taxon>
        <taxon>Tracheophyta</taxon>
        <taxon>Spermatophyta</taxon>
        <taxon>Magnoliopsida</taxon>
        <taxon>Liliopsida</taxon>
        <taxon>Poales</taxon>
        <taxon>Poaceae</taxon>
        <taxon>BOP clade</taxon>
        <taxon>Pooideae</taxon>
        <taxon>Triticodae</taxon>
        <taxon>Triticeae</taxon>
        <taxon>Triticinae</taxon>
        <taxon>Aegilops</taxon>
    </lineage>
</organism>
<dbReference type="EnsemblPlants" id="EMT05227">
    <property type="protein sequence ID" value="EMT05227"/>
    <property type="gene ID" value="F775_43600"/>
</dbReference>
<reference evidence="2" key="1">
    <citation type="submission" date="2015-06" db="UniProtKB">
        <authorList>
            <consortium name="EnsemblPlants"/>
        </authorList>
    </citation>
    <scope>IDENTIFICATION</scope>
</reference>
<evidence type="ECO:0000313" key="2">
    <source>
        <dbReference type="EnsemblPlants" id="EMT05227"/>
    </source>
</evidence>
<proteinExistence type="predicted"/>
<dbReference type="AlphaFoldDB" id="M8BQI8"/>
<feature type="compositionally biased region" description="Basic and acidic residues" evidence="1">
    <location>
        <begin position="23"/>
        <end position="37"/>
    </location>
</feature>